<dbReference type="EMBL" id="CBXF010000121">
    <property type="protein sequence ID" value="CDL85020.1"/>
    <property type="molecule type" value="Genomic_DNA"/>
</dbReference>
<keyword evidence="2" id="KW-1185">Reference proteome</keyword>
<comment type="caution">
    <text evidence="1">The sequence shown here is derived from an EMBL/GenBank/DDBJ whole genome shotgun (WGS) entry which is preliminary data.</text>
</comment>
<name>W1J6C7_9GAMM</name>
<organism evidence="1 2">
    <name type="scientific">Xenorhabdus szentirmaii DSM 16338</name>
    <dbReference type="NCBI Taxonomy" id="1427518"/>
    <lineage>
        <taxon>Bacteria</taxon>
        <taxon>Pseudomonadati</taxon>
        <taxon>Pseudomonadota</taxon>
        <taxon>Gammaproteobacteria</taxon>
        <taxon>Enterobacterales</taxon>
        <taxon>Morganellaceae</taxon>
        <taxon>Xenorhabdus</taxon>
    </lineage>
</organism>
<dbReference type="Proteomes" id="UP000019202">
    <property type="component" value="Unassembled WGS sequence"/>
</dbReference>
<reference evidence="1" key="1">
    <citation type="submission" date="2013-11" db="EMBL/GenBank/DDBJ databases">
        <title>Draft genome sequence and annotation of the entomopathogenic bacteria, Xenorhabdus cabanillasi strain JM26 and Xenorhabdus szentirmai strain DSM 16338.</title>
        <authorList>
            <person name="Gualtieri M."/>
            <person name="Ogier J.C."/>
            <person name="Pages S."/>
            <person name="Givaudan A."/>
            <person name="Gaudriault S."/>
        </authorList>
    </citation>
    <scope>NUCLEOTIDE SEQUENCE [LARGE SCALE GENOMIC DNA]</scope>
    <source>
        <strain evidence="1">DSM 16338</strain>
    </source>
</reference>
<sequence length="50" mass="5903">MKKSQNTFWPNKKGDLIQPLTLLSSDLNKYLMASSFKLRKQPEVRHAFCY</sequence>
<dbReference type="AlphaFoldDB" id="W1J6C7"/>
<accession>W1J6C7</accession>
<gene>
    <name evidence="1" type="ORF">XSR1_60067</name>
</gene>
<protein>
    <submittedName>
        <fullName evidence="1">Uncharacterized protein</fullName>
    </submittedName>
</protein>
<evidence type="ECO:0000313" key="1">
    <source>
        <dbReference type="EMBL" id="CDL85020.1"/>
    </source>
</evidence>
<proteinExistence type="predicted"/>
<evidence type="ECO:0000313" key="2">
    <source>
        <dbReference type="Proteomes" id="UP000019202"/>
    </source>
</evidence>